<name>A0A4P6EZ10_9MICO</name>
<protein>
    <submittedName>
        <fullName evidence="3">DUF2809 domain-containing protein</fullName>
    </submittedName>
</protein>
<sequence length="500" mass="51506">MSRDRRMAAPSGPRALPARRWLLAALAVLVLTGGVAARAALPDAVGGPLGDALYATLVVLVVALVRPRTTAWVAAVAGWMVSAAVEAFQLTGVPADVVARFSPARYVLGTTFVAGDLAWYAAGAALGGLLVGLARADLGDLQVRHTRSPHARWHRRAVPAVVGGVLAVALATGGAAAWVVHDEAGTLRTSLSAARTALAGSEGRVADDATRTALAASLADAAALLDETPLLERRPGDAVRARRQVADDAAAVAASRLAKALADADAARTALAPLTARGDQVVAATEGLGAPDDARAALQGALATAGAAVTESTSLATATPGQAARVEAATAALTASATTVREATVALMTAQDAVTCPYPDQVWFPEAGHLADADLAAIPWAPTYRVRADVLPSLVELDAAFRARFGQNLRLNSAYRSFEQQTTVFNPDDPNPLAAPPGCSNHGLGTAIDIDGISTPGNAQLAWLDANAGRFGWENPDWARPTGRLPEPWHWQHVSTPTTY</sequence>
<organism evidence="3 4">
    <name type="scientific">Xylanimonas protaetiae</name>
    <dbReference type="NCBI Taxonomy" id="2509457"/>
    <lineage>
        <taxon>Bacteria</taxon>
        <taxon>Bacillati</taxon>
        <taxon>Actinomycetota</taxon>
        <taxon>Actinomycetes</taxon>
        <taxon>Micrococcales</taxon>
        <taxon>Promicromonosporaceae</taxon>
        <taxon>Xylanimonas</taxon>
    </lineage>
</organism>
<keyword evidence="1" id="KW-0472">Membrane</keyword>
<feature type="domain" description="D-alanyl-D-alanine carboxypeptidase-like core" evidence="2">
    <location>
        <begin position="386"/>
        <end position="494"/>
    </location>
</feature>
<dbReference type="PANTHER" id="PTHR34385">
    <property type="entry name" value="D-ALANYL-D-ALANINE CARBOXYPEPTIDASE"/>
    <property type="match status" value="1"/>
</dbReference>
<keyword evidence="1" id="KW-1133">Transmembrane helix</keyword>
<keyword evidence="4" id="KW-1185">Reference proteome</keyword>
<evidence type="ECO:0000313" key="3">
    <source>
        <dbReference type="EMBL" id="QAY68680.1"/>
    </source>
</evidence>
<dbReference type="OrthoDB" id="9792074at2"/>
<feature type="transmembrane region" description="Helical" evidence="1">
    <location>
        <begin position="72"/>
        <end position="97"/>
    </location>
</feature>
<dbReference type="PANTHER" id="PTHR34385:SF1">
    <property type="entry name" value="PEPTIDOGLYCAN L-ALANYL-D-GLUTAMATE ENDOPEPTIDASE CWLK"/>
    <property type="match status" value="1"/>
</dbReference>
<accession>A0A4P6EZ10</accession>
<dbReference type="GO" id="GO:0008233">
    <property type="term" value="F:peptidase activity"/>
    <property type="evidence" value="ECO:0007669"/>
    <property type="project" value="InterPro"/>
</dbReference>
<reference evidence="3 4" key="1">
    <citation type="submission" date="2019-01" db="EMBL/GenBank/DDBJ databases">
        <title>Genome sequencing of strain FW10M-9.</title>
        <authorList>
            <person name="Heo J."/>
            <person name="Kim S.-J."/>
            <person name="Kim J.-S."/>
            <person name="Hong S.-B."/>
            <person name="Kwon S.-W."/>
        </authorList>
    </citation>
    <scope>NUCLEOTIDE SEQUENCE [LARGE SCALE GENOMIC DNA]</scope>
    <source>
        <strain evidence="3 4">FW10M-9</strain>
    </source>
</reference>
<dbReference type="InterPro" id="IPR052179">
    <property type="entry name" value="DD-CPase-like"/>
</dbReference>
<dbReference type="InterPro" id="IPR021257">
    <property type="entry name" value="DUF2809"/>
</dbReference>
<dbReference type="Gene3D" id="3.30.1380.10">
    <property type="match status" value="1"/>
</dbReference>
<dbReference type="SUPFAM" id="SSF55166">
    <property type="entry name" value="Hedgehog/DD-peptidase"/>
    <property type="match status" value="1"/>
</dbReference>
<evidence type="ECO:0000313" key="4">
    <source>
        <dbReference type="Proteomes" id="UP000292118"/>
    </source>
</evidence>
<dbReference type="EMBL" id="CP035493">
    <property type="protein sequence ID" value="QAY68680.1"/>
    <property type="molecule type" value="Genomic_DNA"/>
</dbReference>
<dbReference type="GO" id="GO:0006508">
    <property type="term" value="P:proteolysis"/>
    <property type="evidence" value="ECO:0007669"/>
    <property type="project" value="InterPro"/>
</dbReference>
<feature type="transmembrane region" description="Helical" evidence="1">
    <location>
        <begin position="47"/>
        <end position="65"/>
    </location>
</feature>
<dbReference type="Pfam" id="PF10990">
    <property type="entry name" value="DUF2809"/>
    <property type="match status" value="1"/>
</dbReference>
<dbReference type="Pfam" id="PF02557">
    <property type="entry name" value="VanY"/>
    <property type="match status" value="1"/>
</dbReference>
<keyword evidence="1" id="KW-0812">Transmembrane</keyword>
<feature type="transmembrane region" description="Helical" evidence="1">
    <location>
        <begin position="117"/>
        <end position="136"/>
    </location>
</feature>
<proteinExistence type="predicted"/>
<dbReference type="CDD" id="cd14814">
    <property type="entry name" value="Peptidase_M15"/>
    <property type="match status" value="1"/>
</dbReference>
<gene>
    <name evidence="3" type="ORF">ET471_00330</name>
</gene>
<feature type="transmembrane region" description="Helical" evidence="1">
    <location>
        <begin position="157"/>
        <end position="180"/>
    </location>
</feature>
<dbReference type="Proteomes" id="UP000292118">
    <property type="component" value="Chromosome"/>
</dbReference>
<dbReference type="InterPro" id="IPR009045">
    <property type="entry name" value="Zn_M74/Hedgehog-like"/>
</dbReference>
<evidence type="ECO:0000256" key="1">
    <source>
        <dbReference type="SAM" id="Phobius"/>
    </source>
</evidence>
<dbReference type="InterPro" id="IPR003709">
    <property type="entry name" value="VanY-like_core_dom"/>
</dbReference>
<evidence type="ECO:0000259" key="2">
    <source>
        <dbReference type="Pfam" id="PF02557"/>
    </source>
</evidence>
<dbReference type="AlphaFoldDB" id="A0A4P6EZ10"/>
<dbReference type="KEGG" id="xya:ET471_00330"/>